<organism evidence="2 3">
    <name type="scientific">Alcanivorax profundi</name>
    <dbReference type="NCBI Taxonomy" id="2338368"/>
    <lineage>
        <taxon>Bacteria</taxon>
        <taxon>Pseudomonadati</taxon>
        <taxon>Pseudomonadota</taxon>
        <taxon>Gammaproteobacteria</taxon>
        <taxon>Oceanospirillales</taxon>
        <taxon>Alcanivoracaceae</taxon>
        <taxon>Alcanivorax</taxon>
    </lineage>
</organism>
<evidence type="ECO:0000256" key="1">
    <source>
        <dbReference type="SAM" id="Phobius"/>
    </source>
</evidence>
<dbReference type="Proteomes" id="UP000283734">
    <property type="component" value="Unassembled WGS sequence"/>
</dbReference>
<dbReference type="RefSeq" id="WP_022984804.1">
    <property type="nucleotide sequence ID" value="NZ_CAXGPP010000020.1"/>
</dbReference>
<evidence type="ECO:0000313" key="2">
    <source>
        <dbReference type="EMBL" id="RJG18128.1"/>
    </source>
</evidence>
<keyword evidence="1" id="KW-1133">Transmembrane helix</keyword>
<sequence length="165" mass="18440">MRTPNPDHPNPSTSRIPNLADWRFNRYLTMQLMPLFYLLLILGALVVVVTVVGVCFWWSMPAGIIAAAIAPLALLVIVAVIRAALEYLIMAHRIMRIIERMDALPDQVSDLSVRVDGITGHVDELTEQVRDIHEGLMHVSPILRSAGFPARLLKALRGREGNDRD</sequence>
<keyword evidence="1" id="KW-0812">Transmembrane</keyword>
<dbReference type="EMBL" id="QYYA01000002">
    <property type="protein sequence ID" value="RJG18128.1"/>
    <property type="molecule type" value="Genomic_DNA"/>
</dbReference>
<keyword evidence="1" id="KW-0472">Membrane</keyword>
<reference evidence="2 3" key="1">
    <citation type="submission" date="2018-09" db="EMBL/GenBank/DDBJ databases">
        <title>Alcanivorax profundi sp. nov., isolated from 1000 m-depth seawater of the Mariana Trench.</title>
        <authorList>
            <person name="Liu J."/>
        </authorList>
    </citation>
    <scope>NUCLEOTIDE SEQUENCE [LARGE SCALE GENOMIC DNA]</scope>
    <source>
        <strain evidence="2 3">MTEO17</strain>
    </source>
</reference>
<feature type="transmembrane region" description="Helical" evidence="1">
    <location>
        <begin position="35"/>
        <end position="59"/>
    </location>
</feature>
<dbReference type="AlphaFoldDB" id="A0A418XYM2"/>
<name>A0A418XYM2_9GAMM</name>
<dbReference type="Pfam" id="PF14110">
    <property type="entry name" value="DUF4282"/>
    <property type="match status" value="1"/>
</dbReference>
<feature type="transmembrane region" description="Helical" evidence="1">
    <location>
        <begin position="65"/>
        <end position="85"/>
    </location>
</feature>
<evidence type="ECO:0000313" key="3">
    <source>
        <dbReference type="Proteomes" id="UP000283734"/>
    </source>
</evidence>
<accession>A0A418XYM2</accession>
<dbReference type="InterPro" id="IPR025557">
    <property type="entry name" value="DUF4282"/>
</dbReference>
<comment type="caution">
    <text evidence="2">The sequence shown here is derived from an EMBL/GenBank/DDBJ whole genome shotgun (WGS) entry which is preliminary data.</text>
</comment>
<keyword evidence="3" id="KW-1185">Reference proteome</keyword>
<protein>
    <submittedName>
        <fullName evidence="2">DUF4282 domain-containing protein</fullName>
    </submittedName>
</protein>
<proteinExistence type="predicted"/>
<dbReference type="OrthoDB" id="6077828at2"/>
<gene>
    <name evidence="2" type="ORF">D4A39_06490</name>
</gene>